<reference evidence="2 3" key="1">
    <citation type="submission" date="2020-05" db="EMBL/GenBank/DDBJ databases">
        <title>Vigna angularis (adzuki bean) Var. LongXiaoDou No. 4 denovo assembly.</title>
        <authorList>
            <person name="Xiang H."/>
        </authorList>
    </citation>
    <scope>NUCLEOTIDE SEQUENCE [LARGE SCALE GENOMIC DNA]</scope>
    <source>
        <tissue evidence="2">Leaf</tissue>
    </source>
</reference>
<dbReference type="AlphaFoldDB" id="A0A8T0K9D5"/>
<sequence>MIYDSSSWFKQLRFKIEDSRIGTQGLRESKIKNKESENRVAAAFGVVKGLGTLSGGPLLEPNIQSARRNNLYDSSSLTRDCKNKTEQHQHSKLPLSSKPAANK</sequence>
<proteinExistence type="predicted"/>
<accession>A0A8T0K9D5</accession>
<gene>
    <name evidence="2" type="ORF">HKW66_Vig0062170</name>
</gene>
<name>A0A8T0K9D5_PHAAN</name>
<dbReference type="EMBL" id="JABFOF010000006">
    <property type="protein sequence ID" value="KAG2396407.1"/>
    <property type="molecule type" value="Genomic_DNA"/>
</dbReference>
<feature type="compositionally biased region" description="Basic and acidic residues" evidence="1">
    <location>
        <begin position="79"/>
        <end position="89"/>
    </location>
</feature>
<protein>
    <submittedName>
        <fullName evidence="2">Uncharacterized protein</fullName>
    </submittedName>
</protein>
<evidence type="ECO:0000313" key="3">
    <source>
        <dbReference type="Proteomes" id="UP000743370"/>
    </source>
</evidence>
<comment type="caution">
    <text evidence="2">The sequence shown here is derived from an EMBL/GenBank/DDBJ whole genome shotgun (WGS) entry which is preliminary data.</text>
</comment>
<evidence type="ECO:0000313" key="2">
    <source>
        <dbReference type="EMBL" id="KAG2396407.1"/>
    </source>
</evidence>
<dbReference type="Proteomes" id="UP000743370">
    <property type="component" value="Unassembled WGS sequence"/>
</dbReference>
<organism evidence="2 3">
    <name type="scientific">Phaseolus angularis</name>
    <name type="common">Azuki bean</name>
    <name type="synonym">Vigna angularis</name>
    <dbReference type="NCBI Taxonomy" id="3914"/>
    <lineage>
        <taxon>Eukaryota</taxon>
        <taxon>Viridiplantae</taxon>
        <taxon>Streptophyta</taxon>
        <taxon>Embryophyta</taxon>
        <taxon>Tracheophyta</taxon>
        <taxon>Spermatophyta</taxon>
        <taxon>Magnoliopsida</taxon>
        <taxon>eudicotyledons</taxon>
        <taxon>Gunneridae</taxon>
        <taxon>Pentapetalae</taxon>
        <taxon>rosids</taxon>
        <taxon>fabids</taxon>
        <taxon>Fabales</taxon>
        <taxon>Fabaceae</taxon>
        <taxon>Papilionoideae</taxon>
        <taxon>50 kb inversion clade</taxon>
        <taxon>NPAAA clade</taxon>
        <taxon>indigoferoid/millettioid clade</taxon>
        <taxon>Phaseoleae</taxon>
        <taxon>Vigna</taxon>
    </lineage>
</organism>
<evidence type="ECO:0000256" key="1">
    <source>
        <dbReference type="SAM" id="MobiDB-lite"/>
    </source>
</evidence>
<feature type="region of interest" description="Disordered" evidence="1">
    <location>
        <begin position="73"/>
        <end position="103"/>
    </location>
</feature>